<sequence length="23" mass="2764">MIPSFFPRMEPGLLRRVVPRAFF</sequence>
<reference evidence="1" key="1">
    <citation type="submission" date="2014-09" db="EMBL/GenBank/DDBJ databases">
        <authorList>
            <person name="Magalhaes I.L.F."/>
            <person name="Oliveira U."/>
            <person name="Santos F.R."/>
            <person name="Vidigal T.H.D.A."/>
            <person name="Brescovit A.D."/>
            <person name="Santos A.J."/>
        </authorList>
    </citation>
    <scope>NUCLEOTIDE SEQUENCE</scope>
    <source>
        <tissue evidence="1">Shoot tissue taken approximately 20 cm above the soil surface</tissue>
    </source>
</reference>
<organism evidence="1">
    <name type="scientific">Arundo donax</name>
    <name type="common">Giant reed</name>
    <name type="synonym">Donax arundinaceus</name>
    <dbReference type="NCBI Taxonomy" id="35708"/>
    <lineage>
        <taxon>Eukaryota</taxon>
        <taxon>Viridiplantae</taxon>
        <taxon>Streptophyta</taxon>
        <taxon>Embryophyta</taxon>
        <taxon>Tracheophyta</taxon>
        <taxon>Spermatophyta</taxon>
        <taxon>Magnoliopsida</taxon>
        <taxon>Liliopsida</taxon>
        <taxon>Poales</taxon>
        <taxon>Poaceae</taxon>
        <taxon>PACMAD clade</taxon>
        <taxon>Arundinoideae</taxon>
        <taxon>Arundineae</taxon>
        <taxon>Arundo</taxon>
    </lineage>
</organism>
<accession>A0A0A9A7E7</accession>
<proteinExistence type="predicted"/>
<protein>
    <submittedName>
        <fullName evidence="1">Uncharacterized protein</fullName>
    </submittedName>
</protein>
<name>A0A0A9A7E7_ARUDO</name>
<dbReference type="AlphaFoldDB" id="A0A0A9A7E7"/>
<evidence type="ECO:0000313" key="1">
    <source>
        <dbReference type="EMBL" id="JAD44925.1"/>
    </source>
</evidence>
<reference evidence="1" key="2">
    <citation type="journal article" date="2015" name="Data Brief">
        <title>Shoot transcriptome of the giant reed, Arundo donax.</title>
        <authorList>
            <person name="Barrero R.A."/>
            <person name="Guerrero F.D."/>
            <person name="Moolhuijzen P."/>
            <person name="Goolsby J.A."/>
            <person name="Tidwell J."/>
            <person name="Bellgard S.E."/>
            <person name="Bellgard M.I."/>
        </authorList>
    </citation>
    <scope>NUCLEOTIDE SEQUENCE</scope>
    <source>
        <tissue evidence="1">Shoot tissue taken approximately 20 cm above the soil surface</tissue>
    </source>
</reference>
<dbReference type="EMBL" id="GBRH01252970">
    <property type="protein sequence ID" value="JAD44925.1"/>
    <property type="molecule type" value="Transcribed_RNA"/>
</dbReference>